<evidence type="ECO:0000313" key="2">
    <source>
        <dbReference type="EMBL" id="KAG5185766.1"/>
    </source>
</evidence>
<dbReference type="Proteomes" id="UP000664859">
    <property type="component" value="Unassembled WGS sequence"/>
</dbReference>
<keyword evidence="3" id="KW-1185">Reference proteome</keyword>
<protein>
    <submittedName>
        <fullName evidence="2">Uncharacterized protein</fullName>
    </submittedName>
</protein>
<evidence type="ECO:0000313" key="3">
    <source>
        <dbReference type="Proteomes" id="UP000664859"/>
    </source>
</evidence>
<reference evidence="2" key="1">
    <citation type="submission" date="2021-02" db="EMBL/GenBank/DDBJ databases">
        <title>First Annotated Genome of the Yellow-green Alga Tribonema minus.</title>
        <authorList>
            <person name="Mahan K.M."/>
        </authorList>
    </citation>
    <scope>NUCLEOTIDE SEQUENCE</scope>
    <source>
        <strain evidence="2">UTEX B ZZ1240</strain>
    </source>
</reference>
<accession>A0A835Z1Y5</accession>
<dbReference type="AlphaFoldDB" id="A0A835Z1Y5"/>
<dbReference type="EMBL" id="JAFCMP010000122">
    <property type="protein sequence ID" value="KAG5185766.1"/>
    <property type="molecule type" value="Genomic_DNA"/>
</dbReference>
<feature type="region of interest" description="Disordered" evidence="1">
    <location>
        <begin position="122"/>
        <end position="143"/>
    </location>
</feature>
<organism evidence="2 3">
    <name type="scientific">Tribonema minus</name>
    <dbReference type="NCBI Taxonomy" id="303371"/>
    <lineage>
        <taxon>Eukaryota</taxon>
        <taxon>Sar</taxon>
        <taxon>Stramenopiles</taxon>
        <taxon>Ochrophyta</taxon>
        <taxon>PX clade</taxon>
        <taxon>Xanthophyceae</taxon>
        <taxon>Tribonematales</taxon>
        <taxon>Tribonemataceae</taxon>
        <taxon>Tribonema</taxon>
    </lineage>
</organism>
<evidence type="ECO:0000256" key="1">
    <source>
        <dbReference type="SAM" id="MobiDB-lite"/>
    </source>
</evidence>
<sequence length="143" mass="15897">MAKVMRKQLIQVLMLLDAGRDGEAEDDALFDVDKWSRAELTGVIKHFWKIGKDIKWPVEPVAKRGQRVKPGPVVTVGTPEMLLDAGRDGEAEDDALFDVDKWSRAELTGVIKHLYAEKQRVSTLARDHPHPHPAGRAVSLTGP</sequence>
<comment type="caution">
    <text evidence="2">The sequence shown here is derived from an EMBL/GenBank/DDBJ whole genome shotgun (WGS) entry which is preliminary data.</text>
</comment>
<name>A0A835Z1Y5_9STRA</name>
<proteinExistence type="predicted"/>
<gene>
    <name evidence="2" type="ORF">JKP88DRAFT_289026</name>
</gene>